<keyword evidence="2" id="KW-1185">Reference proteome</keyword>
<gene>
    <name evidence="1" type="ORF">SCALOS_LOCUS7040</name>
</gene>
<dbReference type="Proteomes" id="UP000789860">
    <property type="component" value="Unassembled WGS sequence"/>
</dbReference>
<name>A0ACA9MTM4_9GLOM</name>
<dbReference type="EMBL" id="CAJVPM010014921">
    <property type="protein sequence ID" value="CAG8604313.1"/>
    <property type="molecule type" value="Genomic_DNA"/>
</dbReference>
<evidence type="ECO:0000313" key="1">
    <source>
        <dbReference type="EMBL" id="CAG8604313.1"/>
    </source>
</evidence>
<feature type="non-terminal residue" evidence="1">
    <location>
        <position position="615"/>
    </location>
</feature>
<evidence type="ECO:0000313" key="2">
    <source>
        <dbReference type="Proteomes" id="UP000789860"/>
    </source>
</evidence>
<sequence length="615" mass="70326">MSEEAEQTELQTLQPDDWIEEEFGKNKKNKGSEIKAEKPEEKKAPSKKKPPIAVIRAQLEAARAAEEERIRQEQEEQRRIEEERKRIEEEEKQKELAKQRRKEKEKEKKERLRQEGKLLSKSQKAKKQQDQLRLQQMIESGYKIEGFDNGEQKPKKVVYASKKKKGPPKQTSDKTEAEVVAVKVDNTPEISENLEAEKEIETNKNVKDSWEEDEELGNSKHTEITDGVKDQWDVTSDEMEDINEQSDSTSDEKETSKNVISAETLPETSSATPIKVGTDKNQKPEKVVDTGITQKNVSVKETTKTSESVNESEESETDDSSEDRDEGSDNEKITEHQKQAMKQKADAAERRKKRHEEALAARSKDDLRSPICSLRHFRDDILDEQGTPILMYDGHIKPVETIKEGDQVMGDDSTPRNVSGVTSGEGILYKIIPRNYPFAQPFICNDAHILVLKMMLGPSLQHHCNEDGKTLFKLVYFIHDRTTNLIQKTVKLYPYPSAEYSTMNNAKRAVIRDFELVDKNKIYNLDSSSSINSIVRPGFVWQPTVTQFLNSDSEVQSHAKMFTPEKVRFPSQEGAFAKIVKRFINIQTFPAVIELCAWLIGFWIGSNIANQHSKD</sequence>
<proteinExistence type="predicted"/>
<protein>
    <submittedName>
        <fullName evidence="1">9364_t:CDS:1</fullName>
    </submittedName>
</protein>
<reference evidence="1" key="1">
    <citation type="submission" date="2021-06" db="EMBL/GenBank/DDBJ databases">
        <authorList>
            <person name="Kallberg Y."/>
            <person name="Tangrot J."/>
            <person name="Rosling A."/>
        </authorList>
    </citation>
    <scope>NUCLEOTIDE SEQUENCE</scope>
    <source>
        <strain evidence="1">AU212A</strain>
    </source>
</reference>
<comment type="caution">
    <text evidence="1">The sequence shown here is derived from an EMBL/GenBank/DDBJ whole genome shotgun (WGS) entry which is preliminary data.</text>
</comment>
<accession>A0ACA9MTM4</accession>
<organism evidence="1 2">
    <name type="scientific">Scutellospora calospora</name>
    <dbReference type="NCBI Taxonomy" id="85575"/>
    <lineage>
        <taxon>Eukaryota</taxon>
        <taxon>Fungi</taxon>
        <taxon>Fungi incertae sedis</taxon>
        <taxon>Mucoromycota</taxon>
        <taxon>Glomeromycotina</taxon>
        <taxon>Glomeromycetes</taxon>
        <taxon>Diversisporales</taxon>
        <taxon>Gigasporaceae</taxon>
        <taxon>Scutellospora</taxon>
    </lineage>
</organism>